<comment type="caution">
    <text evidence="3">The sequence shown here is derived from an EMBL/GenBank/DDBJ whole genome shotgun (WGS) entry which is preliminary data.</text>
</comment>
<feature type="region of interest" description="Disordered" evidence="1">
    <location>
        <begin position="1085"/>
        <end position="1106"/>
    </location>
</feature>
<dbReference type="InterPro" id="IPR055264">
    <property type="entry name" value="BOD1/SHG1_dom"/>
</dbReference>
<feature type="compositionally biased region" description="Basic and acidic residues" evidence="1">
    <location>
        <begin position="382"/>
        <end position="406"/>
    </location>
</feature>
<sequence>MYFNQEDLASCCAKQKHSPTPRRASSLESKMENLADDPDFISAIVQEVKSQGLFDNFRKECLADVDTKPAYQNLRQRVESTVSKFLAQQTWTDNIRHKNQLRERLRKHVIESGFLDTGVERIVDQVVNPKISTVFHPKIEEIVYNYLGIEKPKPMLNGGGGDMDVQTDFLPEDLEAVSPDSDKKSSSTSSDIAIKPEPNANDGELNESKEAVEDFESPAFEPLETRPPSQVKNESNDSHASAISGLTSQESVGSEIVEFKQETPVTEDDVGEVVNGVVKDECNGQDEEPSNEASRPVPEISPEVTQNDSQLSQVSSNSRLSIITNSEGVQQQQQRQPDNQLESRLDITEEAQMPRFNENSNEEEGELPDSGGDEEPSDSADGGDRGPHKSNFDLRKESYEFKGTERNKRYLDVDVEKPNVVKPATIEPKAADGEEKIKEEPQNVPKDQPKQCPLATSLKCEETSSHSERSLRICEDSTLEQKAAVQDTCTSLQENCESVKTPLNDEHSTQSAPDVDKMDSSQVVEVVSLAAVQQHSDKEKKSERHHRDRDHKSRSSSSRDRRSHSSSKHGGSSSSSGSGSGSGSSSRKSDHRDRKSENGNGSSKRSSGDKRKEDDDHYSAHEKPVKKRRSTDRDSNDGAESGKSAKAGDENNGSSGKGTNTESAKSSQSLQKRGSGSQDKLNESLESSFEGFDEEQIGKKERRSATPKKSDKGPKSGVVKSADKGKSSKKPRKSSDKSPPGKSAAMTMDVFSFSFDKPAKLVNGEIVAENIPEPEPAVVDELREDVDVVPSQESIGNFDGEIVLDPAELAQAISANEIAEQVTSSVDDNALESGHAAHSFPTTDPADLVTLASQPIVVDQMLSATGDNMDLELLIGEKQLRGDESTMGTIQKGLDVVKNKIRKPKIASNFSEACKLMKVRRQIERQEKKKREQAMVLAKKLINENGSAMEEDQGIELEFVCDSTRNNSAPIISSPVRQKSKLNDEQNLLYFPEESEVYPVNENLREFLKQKTEKSTFAEDYAVECLKIKLHSLEAQQKEPGKALFPDTEEDEIMAVEITETDDISSDNCTVVLERINMNSPKWQKLRAPSVDSDGAKSQDTVSSLEVPPNDAAYEEMIQSKPVDESSTTETKVSEESEGSANLPTVRGGIKPRRVGLSRPKGATLNNNTTAILKVDIADVKATSPAPDRKSNSDIKAQRYTASDLYKPTLNGLRTRTRTRTGEGFSM</sequence>
<feature type="compositionally biased region" description="Low complexity" evidence="1">
    <location>
        <begin position="568"/>
        <end position="577"/>
    </location>
</feature>
<dbReference type="EMBL" id="JBEHCU010009514">
    <property type="protein sequence ID" value="KAL1379740.1"/>
    <property type="molecule type" value="Genomic_DNA"/>
</dbReference>
<dbReference type="PANTHER" id="PTHR31532:SF10">
    <property type="entry name" value="BIORIENTATION OF CHROMOSOMES IN CELL DIVISION PROTEIN 1-LIKE 1"/>
    <property type="match status" value="1"/>
</dbReference>
<feature type="compositionally biased region" description="Polar residues" evidence="1">
    <location>
        <begin position="303"/>
        <end position="329"/>
    </location>
</feature>
<feature type="region of interest" description="Disordered" evidence="1">
    <location>
        <begin position="499"/>
        <end position="745"/>
    </location>
</feature>
<feature type="region of interest" description="Disordered" evidence="1">
    <location>
        <begin position="1119"/>
        <end position="1162"/>
    </location>
</feature>
<feature type="region of interest" description="Disordered" evidence="1">
    <location>
        <begin position="420"/>
        <end position="452"/>
    </location>
</feature>
<protein>
    <recommendedName>
        <fullName evidence="2">BOD1/SHG1 domain-containing protein</fullName>
    </recommendedName>
</protein>
<dbReference type="PANTHER" id="PTHR31532">
    <property type="entry name" value="BIORIENTATION OF CHROMOSOMES IN CELL DIVISION 1 FAMILY MEMBER"/>
    <property type="match status" value="1"/>
</dbReference>
<dbReference type="AlphaFoldDB" id="A0ABD1CU31"/>
<dbReference type="Proteomes" id="UP001562425">
    <property type="component" value="Unassembled WGS sequence"/>
</dbReference>
<proteinExistence type="predicted"/>
<name>A0ABD1CU31_CULPP</name>
<feature type="compositionally biased region" description="Polar residues" evidence="1">
    <location>
        <begin position="227"/>
        <end position="252"/>
    </location>
</feature>
<feature type="domain" description="BOD1/SHG1" evidence="2">
    <location>
        <begin position="44"/>
        <end position="140"/>
    </location>
</feature>
<feature type="compositionally biased region" description="Acidic residues" evidence="1">
    <location>
        <begin position="360"/>
        <end position="378"/>
    </location>
</feature>
<evidence type="ECO:0000313" key="3">
    <source>
        <dbReference type="EMBL" id="KAL1379740.1"/>
    </source>
</evidence>
<evidence type="ECO:0000313" key="4">
    <source>
        <dbReference type="Proteomes" id="UP001562425"/>
    </source>
</evidence>
<feature type="compositionally biased region" description="Basic and acidic residues" evidence="1">
    <location>
        <begin position="550"/>
        <end position="560"/>
    </location>
</feature>
<accession>A0ABD1CU31</accession>
<feature type="compositionally biased region" description="Polar residues" evidence="1">
    <location>
        <begin position="651"/>
        <end position="687"/>
    </location>
</feature>
<organism evidence="3 4">
    <name type="scientific">Culex pipiens pipiens</name>
    <name type="common">Northern house mosquito</name>
    <dbReference type="NCBI Taxonomy" id="38569"/>
    <lineage>
        <taxon>Eukaryota</taxon>
        <taxon>Metazoa</taxon>
        <taxon>Ecdysozoa</taxon>
        <taxon>Arthropoda</taxon>
        <taxon>Hexapoda</taxon>
        <taxon>Insecta</taxon>
        <taxon>Pterygota</taxon>
        <taxon>Neoptera</taxon>
        <taxon>Endopterygota</taxon>
        <taxon>Diptera</taxon>
        <taxon>Nematocera</taxon>
        <taxon>Culicoidea</taxon>
        <taxon>Culicidae</taxon>
        <taxon>Culicinae</taxon>
        <taxon>Culicini</taxon>
        <taxon>Culex</taxon>
        <taxon>Culex</taxon>
    </lineage>
</organism>
<gene>
    <name evidence="3" type="ORF">pipiens_014679</name>
</gene>
<evidence type="ECO:0000256" key="1">
    <source>
        <dbReference type="SAM" id="MobiDB-lite"/>
    </source>
</evidence>
<evidence type="ECO:0000259" key="2">
    <source>
        <dbReference type="Pfam" id="PF05205"/>
    </source>
</evidence>
<reference evidence="3 4" key="1">
    <citation type="submission" date="2024-05" db="EMBL/GenBank/DDBJ databases">
        <title>Culex pipiens pipiens assembly and annotation.</title>
        <authorList>
            <person name="Alout H."/>
            <person name="Durand T."/>
        </authorList>
    </citation>
    <scope>NUCLEOTIDE SEQUENCE [LARGE SCALE GENOMIC DNA]</scope>
    <source>
        <strain evidence="3">HA-2024</strain>
        <tissue evidence="3">Whole body</tissue>
    </source>
</reference>
<feature type="compositionally biased region" description="Basic and acidic residues" evidence="1">
    <location>
        <begin position="587"/>
        <end position="597"/>
    </location>
</feature>
<feature type="region of interest" description="Disordered" evidence="1">
    <location>
        <begin position="175"/>
        <end position="406"/>
    </location>
</feature>
<feature type="compositionally biased region" description="Basic and acidic residues" evidence="1">
    <location>
        <begin position="503"/>
        <end position="519"/>
    </location>
</feature>
<feature type="compositionally biased region" description="Basic and acidic residues" evidence="1">
    <location>
        <begin position="429"/>
        <end position="441"/>
    </location>
</feature>
<feature type="compositionally biased region" description="Basic and acidic residues" evidence="1">
    <location>
        <begin position="606"/>
        <end position="623"/>
    </location>
</feature>
<keyword evidence="4" id="KW-1185">Reference proteome</keyword>
<dbReference type="Pfam" id="PF05205">
    <property type="entry name" value="COMPASS-Shg1"/>
    <property type="match status" value="1"/>
</dbReference>